<name>A0A9P4UUZ9_9PLEO</name>
<feature type="compositionally biased region" description="Acidic residues" evidence="1">
    <location>
        <begin position="243"/>
        <end position="252"/>
    </location>
</feature>
<keyword evidence="2" id="KW-0812">Transmembrane</keyword>
<feature type="compositionally biased region" description="Low complexity" evidence="1">
    <location>
        <begin position="366"/>
        <end position="377"/>
    </location>
</feature>
<evidence type="ECO:0000256" key="1">
    <source>
        <dbReference type="SAM" id="MobiDB-lite"/>
    </source>
</evidence>
<comment type="caution">
    <text evidence="3">The sequence shown here is derived from an EMBL/GenBank/DDBJ whole genome shotgun (WGS) entry which is preliminary data.</text>
</comment>
<keyword evidence="2" id="KW-1133">Transmembrane helix</keyword>
<evidence type="ECO:0000313" key="4">
    <source>
        <dbReference type="Proteomes" id="UP000799444"/>
    </source>
</evidence>
<dbReference type="AlphaFoldDB" id="A0A9P4UUZ9"/>
<dbReference type="Proteomes" id="UP000799444">
    <property type="component" value="Unassembled WGS sequence"/>
</dbReference>
<feature type="compositionally biased region" description="Acidic residues" evidence="1">
    <location>
        <begin position="261"/>
        <end position="275"/>
    </location>
</feature>
<feature type="region of interest" description="Disordered" evidence="1">
    <location>
        <begin position="178"/>
        <end position="454"/>
    </location>
</feature>
<organism evidence="3 4">
    <name type="scientific">Polyplosphaeria fusca</name>
    <dbReference type="NCBI Taxonomy" id="682080"/>
    <lineage>
        <taxon>Eukaryota</taxon>
        <taxon>Fungi</taxon>
        <taxon>Dikarya</taxon>
        <taxon>Ascomycota</taxon>
        <taxon>Pezizomycotina</taxon>
        <taxon>Dothideomycetes</taxon>
        <taxon>Pleosporomycetidae</taxon>
        <taxon>Pleosporales</taxon>
        <taxon>Tetraplosphaeriaceae</taxon>
        <taxon>Polyplosphaeria</taxon>
    </lineage>
</organism>
<accession>A0A9P4UUZ9</accession>
<reference evidence="3" key="1">
    <citation type="journal article" date="2020" name="Stud. Mycol.">
        <title>101 Dothideomycetes genomes: a test case for predicting lifestyles and emergence of pathogens.</title>
        <authorList>
            <person name="Haridas S."/>
            <person name="Albert R."/>
            <person name="Binder M."/>
            <person name="Bloem J."/>
            <person name="Labutti K."/>
            <person name="Salamov A."/>
            <person name="Andreopoulos B."/>
            <person name="Baker S."/>
            <person name="Barry K."/>
            <person name="Bills G."/>
            <person name="Bluhm B."/>
            <person name="Cannon C."/>
            <person name="Castanera R."/>
            <person name="Culley D."/>
            <person name="Daum C."/>
            <person name="Ezra D."/>
            <person name="Gonzalez J."/>
            <person name="Henrissat B."/>
            <person name="Kuo A."/>
            <person name="Liang C."/>
            <person name="Lipzen A."/>
            <person name="Lutzoni F."/>
            <person name="Magnuson J."/>
            <person name="Mondo S."/>
            <person name="Nolan M."/>
            <person name="Ohm R."/>
            <person name="Pangilinan J."/>
            <person name="Park H.-J."/>
            <person name="Ramirez L."/>
            <person name="Alfaro M."/>
            <person name="Sun H."/>
            <person name="Tritt A."/>
            <person name="Yoshinaga Y."/>
            <person name="Zwiers L.-H."/>
            <person name="Turgeon B."/>
            <person name="Goodwin S."/>
            <person name="Spatafora J."/>
            <person name="Crous P."/>
            <person name="Grigoriev I."/>
        </authorList>
    </citation>
    <scope>NUCLEOTIDE SEQUENCE</scope>
    <source>
        <strain evidence="3">CBS 125425</strain>
    </source>
</reference>
<evidence type="ECO:0000313" key="3">
    <source>
        <dbReference type="EMBL" id="KAF2727709.1"/>
    </source>
</evidence>
<feature type="region of interest" description="Disordered" evidence="1">
    <location>
        <begin position="109"/>
        <end position="140"/>
    </location>
</feature>
<gene>
    <name evidence="3" type="ORF">EJ04DRAFT_594254</name>
</gene>
<keyword evidence="2" id="KW-0472">Membrane</keyword>
<feature type="compositionally biased region" description="Basic and acidic residues" evidence="1">
    <location>
        <begin position="227"/>
        <end position="241"/>
    </location>
</feature>
<dbReference type="EMBL" id="ML996317">
    <property type="protein sequence ID" value="KAF2727709.1"/>
    <property type="molecule type" value="Genomic_DNA"/>
</dbReference>
<feature type="compositionally biased region" description="Basic and acidic residues" evidence="1">
    <location>
        <begin position="301"/>
        <end position="320"/>
    </location>
</feature>
<proteinExistence type="predicted"/>
<sequence length="530" mass="60986">MSPNNPPTSTEVVGFFFLVFANFFLWVLFERNRFTDAINHQHAVNERQVREQFHQRMILERMMLAPRNQLQGNAAPSFVSVIEISNKRENRTEGERDQRFEGYKRLKGRKMGGKAEGERNVPASRRFFSDSGSDWDDEWDGENVRAQYQWPYYHPYYESQDESDAEPTPEQAEDLGQALNWPVQYRRSHRDKGDNKDKGDKGPFDETTREPRSGRRRRPPDTPKSFRWKDDSRPDNSRPEPQEVSEEEEESAEVGAGQQDDQVDDVYDCPEEEGLEEVREEDRLSDEEHKYKGKGKAKASSAEHEHDDDNRRKEEDDPIHWYHYGHMYKNPSKSPPGGANPQASHQYSESSDDSSVPTPPPPPFTTPNGFPNGFNGPPRAPRPRSDLHFIFIEHPPPGRTIPVSVSFEPHTPGRRPALPRDARRMPPQHGYAHAESSRAQHPHQRQGQGHRYPHPQPDFGLADFGSRHGYFTNFPPPPPRFRRAGGHGLFFWPPLWYRLAYARRVRRGLRGKGGGKFGGGRERGEGGIGR</sequence>
<protein>
    <submittedName>
        <fullName evidence="3">Uncharacterized protein</fullName>
    </submittedName>
</protein>
<keyword evidence="4" id="KW-1185">Reference proteome</keyword>
<feature type="transmembrane region" description="Helical" evidence="2">
    <location>
        <begin position="12"/>
        <end position="29"/>
    </location>
</feature>
<feature type="compositionally biased region" description="Basic and acidic residues" evidence="1">
    <location>
        <begin position="191"/>
        <end position="213"/>
    </location>
</feature>
<evidence type="ECO:0000256" key="2">
    <source>
        <dbReference type="SAM" id="Phobius"/>
    </source>
</evidence>
<feature type="compositionally biased region" description="Basic and acidic residues" evidence="1">
    <location>
        <begin position="276"/>
        <end position="290"/>
    </location>
</feature>